<organism evidence="2 4">
    <name type="scientific">Medicago truncatula</name>
    <name type="common">Barrel medic</name>
    <name type="synonym">Medicago tribuloides</name>
    <dbReference type="NCBI Taxonomy" id="3880"/>
    <lineage>
        <taxon>Eukaryota</taxon>
        <taxon>Viridiplantae</taxon>
        <taxon>Streptophyta</taxon>
        <taxon>Embryophyta</taxon>
        <taxon>Tracheophyta</taxon>
        <taxon>Spermatophyta</taxon>
        <taxon>Magnoliopsida</taxon>
        <taxon>eudicotyledons</taxon>
        <taxon>Gunneridae</taxon>
        <taxon>Pentapetalae</taxon>
        <taxon>rosids</taxon>
        <taxon>fabids</taxon>
        <taxon>Fabales</taxon>
        <taxon>Fabaceae</taxon>
        <taxon>Papilionoideae</taxon>
        <taxon>50 kb inversion clade</taxon>
        <taxon>NPAAA clade</taxon>
        <taxon>Hologalegina</taxon>
        <taxon>IRL clade</taxon>
        <taxon>Trifolieae</taxon>
        <taxon>Medicago</taxon>
    </lineage>
</organism>
<protein>
    <submittedName>
        <fullName evidence="2">Transmembrane protein, putative</fullName>
    </submittedName>
</protein>
<keyword evidence="1" id="KW-1133">Transmembrane helix</keyword>
<name>G7J3F8_MEDTR</name>
<reference evidence="3" key="3">
    <citation type="submission" date="2015-04" db="UniProtKB">
        <authorList>
            <consortium name="EnsemblPlants"/>
        </authorList>
    </citation>
    <scope>IDENTIFICATION</scope>
    <source>
        <strain evidence="3">cv. Jemalong A17</strain>
    </source>
</reference>
<evidence type="ECO:0000256" key="1">
    <source>
        <dbReference type="SAM" id="Phobius"/>
    </source>
</evidence>
<dbReference type="AlphaFoldDB" id="G7J3F8"/>
<reference evidence="2 4" key="2">
    <citation type="journal article" date="2014" name="BMC Genomics">
        <title>An improved genome release (version Mt4.0) for the model legume Medicago truncatula.</title>
        <authorList>
            <person name="Tang H."/>
            <person name="Krishnakumar V."/>
            <person name="Bidwell S."/>
            <person name="Rosen B."/>
            <person name="Chan A."/>
            <person name="Zhou S."/>
            <person name="Gentzbittel L."/>
            <person name="Childs K.L."/>
            <person name="Yandell M."/>
            <person name="Gundlach H."/>
            <person name="Mayer K.F."/>
            <person name="Schwartz D.C."/>
            <person name="Town C.D."/>
        </authorList>
    </citation>
    <scope>GENOME REANNOTATION</scope>
    <source>
        <strain evidence="3 4">cv. Jemalong A17</strain>
    </source>
</reference>
<keyword evidence="1" id="KW-0472">Membrane</keyword>
<evidence type="ECO:0000313" key="3">
    <source>
        <dbReference type="EnsemblPlants" id="AES73865"/>
    </source>
</evidence>
<gene>
    <name evidence="2" type="ordered locus">MTR_3g109640</name>
</gene>
<proteinExistence type="predicted"/>
<evidence type="ECO:0000313" key="4">
    <source>
        <dbReference type="Proteomes" id="UP000002051"/>
    </source>
</evidence>
<dbReference type="PaxDb" id="3880-AES73865"/>
<feature type="transmembrane region" description="Helical" evidence="1">
    <location>
        <begin position="42"/>
        <end position="60"/>
    </location>
</feature>
<dbReference type="EMBL" id="CM001219">
    <property type="protein sequence ID" value="AES73865.1"/>
    <property type="molecule type" value="Genomic_DNA"/>
</dbReference>
<sequence length="66" mass="7529">MAIFSSAAVGGCVLGLQLVLDFIATILNAYIDFFLFCHLRSLVLLTLEYFFLFNIPYHFLQSQVYS</sequence>
<dbReference type="EnsemblPlants" id="AES73865">
    <property type="protein sequence ID" value="AES73865"/>
    <property type="gene ID" value="MTR_3g109640"/>
</dbReference>
<dbReference type="Proteomes" id="UP000002051">
    <property type="component" value="Chromosome 3"/>
</dbReference>
<accession>G7J3F8</accession>
<keyword evidence="1 2" id="KW-0812">Transmembrane</keyword>
<reference evidence="2 4" key="1">
    <citation type="journal article" date="2011" name="Nature">
        <title>The Medicago genome provides insight into the evolution of rhizobial symbioses.</title>
        <authorList>
            <person name="Young N.D."/>
            <person name="Debelle F."/>
            <person name="Oldroyd G.E."/>
            <person name="Geurts R."/>
            <person name="Cannon S.B."/>
            <person name="Udvardi M.K."/>
            <person name="Benedito V.A."/>
            <person name="Mayer K.F."/>
            <person name="Gouzy J."/>
            <person name="Schoof H."/>
            <person name="Van de Peer Y."/>
            <person name="Proost S."/>
            <person name="Cook D.R."/>
            <person name="Meyers B.C."/>
            <person name="Spannagl M."/>
            <person name="Cheung F."/>
            <person name="De Mita S."/>
            <person name="Krishnakumar V."/>
            <person name="Gundlach H."/>
            <person name="Zhou S."/>
            <person name="Mudge J."/>
            <person name="Bharti A.K."/>
            <person name="Murray J.D."/>
            <person name="Naoumkina M.A."/>
            <person name="Rosen B."/>
            <person name="Silverstein K.A."/>
            <person name="Tang H."/>
            <person name="Rombauts S."/>
            <person name="Zhao P.X."/>
            <person name="Zhou P."/>
            <person name="Barbe V."/>
            <person name="Bardou P."/>
            <person name="Bechner M."/>
            <person name="Bellec A."/>
            <person name="Berger A."/>
            <person name="Berges H."/>
            <person name="Bidwell S."/>
            <person name="Bisseling T."/>
            <person name="Choisne N."/>
            <person name="Couloux A."/>
            <person name="Denny R."/>
            <person name="Deshpande S."/>
            <person name="Dai X."/>
            <person name="Doyle J.J."/>
            <person name="Dudez A.M."/>
            <person name="Farmer A.D."/>
            <person name="Fouteau S."/>
            <person name="Franken C."/>
            <person name="Gibelin C."/>
            <person name="Gish J."/>
            <person name="Goldstein S."/>
            <person name="Gonzalez A.J."/>
            <person name="Green P.J."/>
            <person name="Hallab A."/>
            <person name="Hartog M."/>
            <person name="Hua A."/>
            <person name="Humphray S.J."/>
            <person name="Jeong D.H."/>
            <person name="Jing Y."/>
            <person name="Jocker A."/>
            <person name="Kenton S.M."/>
            <person name="Kim D.J."/>
            <person name="Klee K."/>
            <person name="Lai H."/>
            <person name="Lang C."/>
            <person name="Lin S."/>
            <person name="Macmil S.L."/>
            <person name="Magdelenat G."/>
            <person name="Matthews L."/>
            <person name="McCorrison J."/>
            <person name="Monaghan E.L."/>
            <person name="Mun J.H."/>
            <person name="Najar F.Z."/>
            <person name="Nicholson C."/>
            <person name="Noirot C."/>
            <person name="O'Bleness M."/>
            <person name="Paule C.R."/>
            <person name="Poulain J."/>
            <person name="Prion F."/>
            <person name="Qin B."/>
            <person name="Qu C."/>
            <person name="Retzel E.F."/>
            <person name="Riddle C."/>
            <person name="Sallet E."/>
            <person name="Samain S."/>
            <person name="Samson N."/>
            <person name="Sanders I."/>
            <person name="Saurat O."/>
            <person name="Scarpelli C."/>
            <person name="Schiex T."/>
            <person name="Segurens B."/>
            <person name="Severin A.J."/>
            <person name="Sherrier D.J."/>
            <person name="Shi R."/>
            <person name="Sims S."/>
            <person name="Singer S.R."/>
            <person name="Sinharoy S."/>
            <person name="Sterck L."/>
            <person name="Viollet A."/>
            <person name="Wang B.B."/>
            <person name="Wang K."/>
            <person name="Wang M."/>
            <person name="Wang X."/>
            <person name="Warfsmann J."/>
            <person name="Weissenbach J."/>
            <person name="White D.D."/>
            <person name="White J.D."/>
            <person name="Wiley G.B."/>
            <person name="Wincker P."/>
            <person name="Xing Y."/>
            <person name="Yang L."/>
            <person name="Yao Z."/>
            <person name="Ying F."/>
            <person name="Zhai J."/>
            <person name="Zhou L."/>
            <person name="Zuber A."/>
            <person name="Denarie J."/>
            <person name="Dixon R.A."/>
            <person name="May G.D."/>
            <person name="Schwartz D.C."/>
            <person name="Rogers J."/>
            <person name="Quetier F."/>
            <person name="Town C.D."/>
            <person name="Roe B.A."/>
        </authorList>
    </citation>
    <scope>NUCLEOTIDE SEQUENCE [LARGE SCALE GENOMIC DNA]</scope>
    <source>
        <strain evidence="2">A17</strain>
        <strain evidence="3 4">cv. Jemalong A17</strain>
    </source>
</reference>
<keyword evidence="4" id="KW-1185">Reference proteome</keyword>
<evidence type="ECO:0000313" key="2">
    <source>
        <dbReference type="EMBL" id="AES73865.1"/>
    </source>
</evidence>
<dbReference type="HOGENOM" id="CLU_2834965_0_0_1"/>
<feature type="transmembrane region" description="Helical" evidence="1">
    <location>
        <begin position="6"/>
        <end position="30"/>
    </location>
</feature>